<dbReference type="PANTHER" id="PTHR30309">
    <property type="entry name" value="INNER MEMBRANE PROTEIN YGIH"/>
    <property type="match status" value="1"/>
</dbReference>
<evidence type="ECO:0000256" key="2">
    <source>
        <dbReference type="ARBA" id="ARBA00022516"/>
    </source>
</evidence>
<evidence type="ECO:0000256" key="7">
    <source>
        <dbReference type="ARBA" id="ARBA00023136"/>
    </source>
</evidence>
<evidence type="ECO:0000313" key="13">
    <source>
        <dbReference type="EMBL" id="CAB4885389.1"/>
    </source>
</evidence>
<accession>A0A6J6V7N6</accession>
<dbReference type="GO" id="GO:0008654">
    <property type="term" value="P:phospholipid biosynthetic process"/>
    <property type="evidence" value="ECO:0007669"/>
    <property type="project" value="UniProtKB-KW"/>
</dbReference>
<dbReference type="PANTHER" id="PTHR30309:SF0">
    <property type="entry name" value="GLYCEROL-3-PHOSPHATE ACYLTRANSFERASE-RELATED"/>
    <property type="match status" value="1"/>
</dbReference>
<sequence length="198" mass="20311">MPVAWVLLILGSYLLGTFPTAIVVGRRKGVDPTKEGSGNPGATNMYRTAGKSAGAIVLVGDMLKGLIIPIVGLAVDGRPLAMACWAAAVVGHIFPVFRGFRGGKGMATAGGGVIPMFWYVALIGISVFAATVKVTKRGSLGSLAACAAVPLLAAAFGRPGWEVGVAAGIFGLCTVRHWSNIKRLITGREAAVVGRAPR</sequence>
<evidence type="ECO:0000256" key="6">
    <source>
        <dbReference type="ARBA" id="ARBA00023098"/>
    </source>
</evidence>
<feature type="transmembrane region" description="Helical" evidence="10">
    <location>
        <begin position="80"/>
        <end position="100"/>
    </location>
</feature>
<evidence type="ECO:0000256" key="5">
    <source>
        <dbReference type="ARBA" id="ARBA00022989"/>
    </source>
</evidence>
<organism evidence="12">
    <name type="scientific">freshwater metagenome</name>
    <dbReference type="NCBI Taxonomy" id="449393"/>
    <lineage>
        <taxon>unclassified sequences</taxon>
        <taxon>metagenomes</taxon>
        <taxon>ecological metagenomes</taxon>
    </lineage>
</organism>
<gene>
    <name evidence="11" type="ORF">UFOPK2602_01902</name>
    <name evidence="12" type="ORF">UFOPK2806_02193</name>
    <name evidence="13" type="ORF">UFOPK3417_01851</name>
</gene>
<evidence type="ECO:0000256" key="3">
    <source>
        <dbReference type="ARBA" id="ARBA00022679"/>
    </source>
</evidence>
<evidence type="ECO:0000256" key="4">
    <source>
        <dbReference type="ARBA" id="ARBA00022692"/>
    </source>
</evidence>
<feature type="transmembrane region" description="Helical" evidence="10">
    <location>
        <begin position="112"/>
        <end position="132"/>
    </location>
</feature>
<keyword evidence="7 10" id="KW-0472">Membrane</keyword>
<feature type="transmembrane region" description="Helical" evidence="10">
    <location>
        <begin position="53"/>
        <end position="74"/>
    </location>
</feature>
<evidence type="ECO:0000313" key="11">
    <source>
        <dbReference type="EMBL" id="CAB4723409.1"/>
    </source>
</evidence>
<evidence type="ECO:0000256" key="9">
    <source>
        <dbReference type="ARBA" id="ARBA00023264"/>
    </source>
</evidence>
<dbReference type="GO" id="GO:0005886">
    <property type="term" value="C:plasma membrane"/>
    <property type="evidence" value="ECO:0007669"/>
    <property type="project" value="InterPro"/>
</dbReference>
<dbReference type="NCBIfam" id="TIGR00023">
    <property type="entry name" value="glycerol-3-phosphate 1-O-acyltransferase PlsY"/>
    <property type="match status" value="1"/>
</dbReference>
<dbReference type="AlphaFoldDB" id="A0A6J6V7N6"/>
<reference evidence="12" key="1">
    <citation type="submission" date="2020-05" db="EMBL/GenBank/DDBJ databases">
        <authorList>
            <person name="Chiriac C."/>
            <person name="Salcher M."/>
            <person name="Ghai R."/>
            <person name="Kavagutti S V."/>
        </authorList>
    </citation>
    <scope>NUCLEOTIDE SEQUENCE</scope>
</reference>
<dbReference type="EMBL" id="CAFBLR010000240">
    <property type="protein sequence ID" value="CAB4885389.1"/>
    <property type="molecule type" value="Genomic_DNA"/>
</dbReference>
<evidence type="ECO:0000256" key="8">
    <source>
        <dbReference type="ARBA" id="ARBA00023209"/>
    </source>
</evidence>
<keyword evidence="2" id="KW-0444">Lipid biosynthesis</keyword>
<dbReference type="SMART" id="SM01207">
    <property type="entry name" value="G3P_acyltransf"/>
    <property type="match status" value="1"/>
</dbReference>
<dbReference type="HAMAP" id="MF_01043">
    <property type="entry name" value="PlsY"/>
    <property type="match status" value="1"/>
</dbReference>
<proteinExistence type="inferred from homology"/>
<dbReference type="EMBL" id="CAEZXX010000162">
    <property type="protein sequence ID" value="CAB4723409.1"/>
    <property type="molecule type" value="Genomic_DNA"/>
</dbReference>
<dbReference type="Pfam" id="PF02660">
    <property type="entry name" value="G3P_acyltransf"/>
    <property type="match status" value="1"/>
</dbReference>
<dbReference type="InterPro" id="IPR003811">
    <property type="entry name" value="G3P_acylTferase_PlsY"/>
</dbReference>
<evidence type="ECO:0000256" key="1">
    <source>
        <dbReference type="ARBA" id="ARBA00022475"/>
    </source>
</evidence>
<keyword evidence="9" id="KW-1208">Phospholipid metabolism</keyword>
<dbReference type="GO" id="GO:0043772">
    <property type="term" value="F:acyl-phosphate glycerol-3-phosphate acyltransferase activity"/>
    <property type="evidence" value="ECO:0007669"/>
    <property type="project" value="InterPro"/>
</dbReference>
<keyword evidence="3" id="KW-0808">Transferase</keyword>
<evidence type="ECO:0000256" key="10">
    <source>
        <dbReference type="SAM" id="Phobius"/>
    </source>
</evidence>
<keyword evidence="1" id="KW-1003">Cell membrane</keyword>
<keyword evidence="5 10" id="KW-1133">Transmembrane helix</keyword>
<dbReference type="EMBL" id="CAEZYY010000042">
    <property type="protein sequence ID" value="CAB4767229.1"/>
    <property type="molecule type" value="Genomic_DNA"/>
</dbReference>
<keyword evidence="8" id="KW-0594">Phospholipid biosynthesis</keyword>
<keyword evidence="4 10" id="KW-0812">Transmembrane</keyword>
<evidence type="ECO:0000313" key="12">
    <source>
        <dbReference type="EMBL" id="CAB4767229.1"/>
    </source>
</evidence>
<keyword evidence="6" id="KW-0443">Lipid metabolism</keyword>
<feature type="transmembrane region" description="Helical" evidence="10">
    <location>
        <begin position="6"/>
        <end position="24"/>
    </location>
</feature>
<name>A0A6J6V7N6_9ZZZZ</name>
<protein>
    <submittedName>
        <fullName evidence="12">Unannotated protein</fullName>
    </submittedName>
</protein>